<keyword evidence="2 6" id="KW-0808">Transferase</keyword>
<dbReference type="GO" id="GO:0008776">
    <property type="term" value="F:acetate kinase activity"/>
    <property type="evidence" value="ECO:0007669"/>
    <property type="project" value="UniProtKB-UniRule"/>
</dbReference>
<feature type="binding site" evidence="6">
    <location>
        <position position="108"/>
    </location>
    <ligand>
        <name>substrate</name>
    </ligand>
</feature>
<keyword evidence="6" id="KW-0460">Magnesium</keyword>
<evidence type="ECO:0000256" key="1">
    <source>
        <dbReference type="ARBA" id="ARBA00008748"/>
    </source>
</evidence>
<organism evidence="8">
    <name type="scientific">Candidatus Criblamydia sequanensis CRIB-18</name>
    <dbReference type="NCBI Taxonomy" id="1437425"/>
    <lineage>
        <taxon>Bacteria</taxon>
        <taxon>Pseudomonadati</taxon>
        <taxon>Chlamydiota</taxon>
        <taxon>Chlamydiia</taxon>
        <taxon>Parachlamydiales</taxon>
        <taxon>Candidatus Criblamydiaceae</taxon>
        <taxon>Candidatus Criblamydia</taxon>
    </lineage>
</organism>
<dbReference type="PRINTS" id="PR00471">
    <property type="entry name" value="ACETATEKNASE"/>
</dbReference>
<dbReference type="InterPro" id="IPR004372">
    <property type="entry name" value="Ac/propionate_kinase"/>
</dbReference>
<evidence type="ECO:0000256" key="5">
    <source>
        <dbReference type="ARBA" id="ARBA00022840"/>
    </source>
</evidence>
<dbReference type="GO" id="GO:0000287">
    <property type="term" value="F:magnesium ion binding"/>
    <property type="evidence" value="ECO:0007669"/>
    <property type="project" value="UniProtKB-UniRule"/>
</dbReference>
<dbReference type="InterPro" id="IPR043129">
    <property type="entry name" value="ATPase_NBD"/>
</dbReference>
<comment type="subcellular location">
    <subcellularLocation>
        <location evidence="6">Cytoplasm</location>
    </subcellularLocation>
</comment>
<gene>
    <name evidence="6 8" type="primary">ackA</name>
    <name evidence="8" type="ORF">CSEC_p0011</name>
</gene>
<evidence type="ECO:0000256" key="2">
    <source>
        <dbReference type="ARBA" id="ARBA00022679"/>
    </source>
</evidence>
<evidence type="ECO:0000256" key="3">
    <source>
        <dbReference type="ARBA" id="ARBA00022741"/>
    </source>
</evidence>
<feature type="active site" description="Proton donor/acceptor" evidence="6">
    <location>
        <position position="165"/>
    </location>
</feature>
<comment type="function">
    <text evidence="6">Catalyzes the formation of acetyl phosphate from acetate and ATP. Can also catalyze the reverse reaction.</text>
</comment>
<comment type="pathway">
    <text evidence="6">Metabolic intermediate biosynthesis; acetyl-CoA biosynthesis; acetyl-CoA from acetate: step 1/2.</text>
</comment>
<dbReference type="GO" id="GO:0006085">
    <property type="term" value="P:acetyl-CoA biosynthetic process"/>
    <property type="evidence" value="ECO:0007669"/>
    <property type="project" value="UniProtKB-UniRule"/>
</dbReference>
<evidence type="ECO:0000313" key="8">
    <source>
        <dbReference type="EMBL" id="CDR35282.1"/>
    </source>
</evidence>
<name>A0A090D1J7_9BACT</name>
<reference evidence="8" key="2">
    <citation type="submission" date="2014-09" db="EMBL/GenBank/DDBJ databases">
        <title>Criblamydia sequanensis harbors a mega-plasmid encoding arsenite resistance.</title>
        <authorList>
            <person name="Bertelli C."/>
            <person name="Goesmann A."/>
            <person name="Greub G."/>
        </authorList>
    </citation>
    <scope>NUCLEOTIDE SEQUENCE [LARGE SCALE GENOMIC DNA]</scope>
    <source>
        <strain evidence="8">CRIB-18</strain>
        <plasmid evidence="8">1</plasmid>
    </source>
</reference>
<geneLocation type="plasmid" evidence="8">
    <name>1</name>
</geneLocation>
<dbReference type="InterPro" id="IPR023865">
    <property type="entry name" value="Aliphatic_acid_kinase_CS"/>
</dbReference>
<comment type="catalytic activity">
    <reaction evidence="6">
        <text>acetate + ATP = acetyl phosphate + ADP</text>
        <dbReference type="Rhea" id="RHEA:11352"/>
        <dbReference type="ChEBI" id="CHEBI:22191"/>
        <dbReference type="ChEBI" id="CHEBI:30089"/>
        <dbReference type="ChEBI" id="CHEBI:30616"/>
        <dbReference type="ChEBI" id="CHEBI:456216"/>
        <dbReference type="EC" id="2.7.2.1"/>
    </reaction>
</comment>
<keyword evidence="3 6" id="KW-0547">Nucleotide-binding</keyword>
<evidence type="ECO:0000256" key="6">
    <source>
        <dbReference type="HAMAP-Rule" id="MF_00020"/>
    </source>
</evidence>
<feature type="binding site" evidence="6">
    <location>
        <position position="405"/>
    </location>
    <ligand>
        <name>Mg(2+)</name>
        <dbReference type="ChEBI" id="CHEBI:18420"/>
    </ligand>
</feature>
<feature type="binding site" evidence="6">
    <location>
        <position position="32"/>
    </location>
    <ligand>
        <name>ATP</name>
        <dbReference type="ChEBI" id="CHEBI:30616"/>
    </ligand>
</feature>
<feature type="binding site" evidence="6">
    <location>
        <begin position="347"/>
        <end position="351"/>
    </location>
    <ligand>
        <name>ATP</name>
        <dbReference type="ChEBI" id="CHEBI:30616"/>
    </ligand>
</feature>
<dbReference type="UniPathway" id="UPA00340">
    <property type="reaction ID" value="UER00458"/>
</dbReference>
<dbReference type="GO" id="GO:0005737">
    <property type="term" value="C:cytoplasm"/>
    <property type="evidence" value="ECO:0007669"/>
    <property type="project" value="UniProtKB-SubCell"/>
</dbReference>
<reference evidence="8" key="1">
    <citation type="submission" date="2013-12" db="EMBL/GenBank/DDBJ databases">
        <authorList>
            <person name="Li W."/>
            <person name="Chetelat R.T."/>
        </authorList>
    </citation>
    <scope>NUCLEOTIDE SEQUENCE</scope>
    <source>
        <strain evidence="8">CRIB-18</strain>
        <plasmid evidence="8">1</plasmid>
    </source>
</reference>
<dbReference type="GO" id="GO:0006083">
    <property type="term" value="P:acetate metabolic process"/>
    <property type="evidence" value="ECO:0007669"/>
    <property type="project" value="TreeGrafter"/>
</dbReference>
<comment type="subunit">
    <text evidence="6">Homodimer.</text>
</comment>
<keyword evidence="8" id="KW-0614">Plasmid</keyword>
<protein>
    <recommendedName>
        <fullName evidence="6">Acetate kinase</fullName>
        <ecNumber evidence="6">2.7.2.1</ecNumber>
    </recommendedName>
    <alternativeName>
        <fullName evidence="6">Acetokinase</fullName>
    </alternativeName>
</protein>
<evidence type="ECO:0000256" key="4">
    <source>
        <dbReference type="ARBA" id="ARBA00022777"/>
    </source>
</evidence>
<dbReference type="Gene3D" id="3.30.420.40">
    <property type="match status" value="2"/>
</dbReference>
<dbReference type="SUPFAM" id="SSF53067">
    <property type="entry name" value="Actin-like ATPase domain"/>
    <property type="match status" value="2"/>
</dbReference>
<comment type="similarity">
    <text evidence="1 6 7">Belongs to the acetokinase family.</text>
</comment>
<accession>A0A090D1J7</accession>
<feature type="binding site" evidence="6">
    <location>
        <begin position="225"/>
        <end position="229"/>
    </location>
    <ligand>
        <name>ATP</name>
        <dbReference type="ChEBI" id="CHEBI:30616"/>
    </ligand>
</feature>
<feature type="site" description="Transition state stabilizer" evidence="6">
    <location>
        <position position="197"/>
    </location>
</feature>
<proteinExistence type="inferred from homology"/>
<comment type="caution">
    <text evidence="6">Lacks conserved residue(s) required for the propagation of feature annotation.</text>
</comment>
<sequence length="420" mass="45932">MSTYKSSRYIPFDQRKDDSKILIVNCGSSSIKLTIFDIDNGTFTRQLDAHLKGINSQQPTLEITYSGGQESTVFTKKIGIAEGLQLIFDVIKRKFDFSFSSLLGIGHRFVHGGNRYLSSTRIDQTVITELETLSSLAPLHNDACLIGIKECFNLAKFTPQVAVFDTAFHNSLPAVASNYAIAMDIASQHEIKRYGFHGISNAFLWNTYENHVGQDAQNSKIITFHLGNGCSITAIQGGLSVDTSMGFTPAEGLVMATRAGDIDAAVVEFLCLHDKKSPSEIMEQLNFQSGLLGISGVSSDMKTLLALSIDNERARLAVDMFCYRALKYLGAYMTILSGADAIIFSGGIGENSPMIRDLIMRKMEWYGSQMDSEANQQAVGLSPGAVQRISTSSSTVAIYVIASDENLFIAREVQRILFAG</sequence>
<dbReference type="Pfam" id="PF00871">
    <property type="entry name" value="Acetate_kinase"/>
    <property type="match status" value="1"/>
</dbReference>
<dbReference type="EMBL" id="LK031773">
    <property type="protein sequence ID" value="CDR35282.1"/>
    <property type="molecule type" value="Genomic_DNA"/>
</dbReference>
<keyword evidence="6" id="KW-0963">Cytoplasm</keyword>
<dbReference type="PROSITE" id="PS01076">
    <property type="entry name" value="ACETATE_KINASE_2"/>
    <property type="match status" value="1"/>
</dbReference>
<dbReference type="GO" id="GO:0005524">
    <property type="term" value="F:ATP binding"/>
    <property type="evidence" value="ECO:0007669"/>
    <property type="project" value="UniProtKB-KW"/>
</dbReference>
<keyword evidence="4 6" id="KW-0418">Kinase</keyword>
<dbReference type="HAMAP" id="MF_00020">
    <property type="entry name" value="Acetate_kinase"/>
    <property type="match status" value="1"/>
</dbReference>
<feature type="site" description="Transition state stabilizer" evidence="6">
    <location>
        <position position="258"/>
    </location>
</feature>
<dbReference type="EC" id="2.7.2.1" evidence="6"/>
<evidence type="ECO:0000256" key="7">
    <source>
        <dbReference type="RuleBase" id="RU003835"/>
    </source>
</evidence>
<dbReference type="PANTHER" id="PTHR21060:SF15">
    <property type="entry name" value="ACETATE KINASE-RELATED"/>
    <property type="match status" value="1"/>
</dbReference>
<keyword evidence="5 6" id="KW-0067">ATP-binding</keyword>
<keyword evidence="6" id="KW-0479">Metal-binding</keyword>
<dbReference type="PROSITE" id="PS01075">
    <property type="entry name" value="ACETATE_KINASE_1"/>
    <property type="match status" value="1"/>
</dbReference>
<comment type="cofactor">
    <cofactor evidence="6">
        <name>Mg(2+)</name>
        <dbReference type="ChEBI" id="CHEBI:18420"/>
    </cofactor>
    <cofactor evidence="6">
        <name>Mn(2+)</name>
        <dbReference type="ChEBI" id="CHEBI:29035"/>
    </cofactor>
    <text evidence="6">Mg(2+). Can also accept Mn(2+).</text>
</comment>
<dbReference type="NCBIfam" id="TIGR00016">
    <property type="entry name" value="ackA"/>
    <property type="match status" value="1"/>
</dbReference>
<dbReference type="PANTHER" id="PTHR21060">
    <property type="entry name" value="ACETATE KINASE"/>
    <property type="match status" value="1"/>
</dbReference>
<feature type="binding site" evidence="6">
    <location>
        <position position="25"/>
    </location>
    <ligand>
        <name>Mg(2+)</name>
        <dbReference type="ChEBI" id="CHEBI:18420"/>
    </ligand>
</feature>
<dbReference type="PIRSF" id="PIRSF000722">
    <property type="entry name" value="Acetate_prop_kin"/>
    <property type="match status" value="1"/>
</dbReference>
<dbReference type="AlphaFoldDB" id="A0A090D1J7"/>
<dbReference type="InterPro" id="IPR000890">
    <property type="entry name" value="Aliphatic_acid_kin_short-chain"/>
</dbReference>